<feature type="transmembrane region" description="Helical" evidence="5">
    <location>
        <begin position="317"/>
        <end position="340"/>
    </location>
</feature>
<keyword evidence="3 5" id="KW-1133">Transmembrane helix</keyword>
<gene>
    <name evidence="7" type="ORF">H9966_04805</name>
</gene>
<evidence type="ECO:0000313" key="7">
    <source>
        <dbReference type="EMBL" id="HIZ69194.1"/>
    </source>
</evidence>
<dbReference type="PANTHER" id="PTHR11662:SF285">
    <property type="entry name" value="HEXURONATE TRANSPORTER"/>
    <property type="match status" value="1"/>
</dbReference>
<evidence type="ECO:0000256" key="4">
    <source>
        <dbReference type="ARBA" id="ARBA00023136"/>
    </source>
</evidence>
<dbReference type="Proteomes" id="UP000824055">
    <property type="component" value="Unassembled WGS sequence"/>
</dbReference>
<dbReference type="PANTHER" id="PTHR11662">
    <property type="entry name" value="SOLUTE CARRIER FAMILY 17"/>
    <property type="match status" value="1"/>
</dbReference>
<evidence type="ECO:0000313" key="8">
    <source>
        <dbReference type="Proteomes" id="UP000824055"/>
    </source>
</evidence>
<evidence type="ECO:0000256" key="2">
    <source>
        <dbReference type="ARBA" id="ARBA00022692"/>
    </source>
</evidence>
<dbReference type="InterPro" id="IPR050382">
    <property type="entry name" value="MFS_Na/Anion_cotransporter"/>
</dbReference>
<sequence>MESIKTNKMTNYRWVICAMLFFATTVNYMDRQVLSLTWKDFIAPEFEWNDNDYGTITAYFSIFYAIFMLFAGKVVDWMGTKRGYLLAIGIWSTGAVLHAFCGIATSGIVTGHWLVGFEGAKEHLAAYANTAAHIGLAVSTVSVWLFLFCRIILAMGEAGNFPAAIKVTAEYFPKKDRAFATSIFNNGASVGALIAPVTIPIMARYFGWEMAFIVIGALGYIWMGFWLIIYKKPGENKRVNKAELNYIHQDEDDLEQASKDDEGPKISFLKCFTYRQTWAFLVGKFMTDGVWWFFLFWTPAYISDVYGYTSDSPMGMLLIFVLYLITMLSVAGGYLPTYFVNKLGMNPYAGRMRAMLIFAFFPLLGIFAQPLGSISPWLPVILIGILGAAHQSWSANIFSTVGDMFPKSAIATVTGIGGMAGGIASFLINKCSGMLFTYSEQAGSAFTFAGFEGKPAGYMIIFCVCAVAYLVGWVIMKALVPRYSPITE</sequence>
<dbReference type="CDD" id="cd17319">
    <property type="entry name" value="MFS_ExuT_GudP_like"/>
    <property type="match status" value="1"/>
</dbReference>
<evidence type="ECO:0000256" key="5">
    <source>
        <dbReference type="SAM" id="Phobius"/>
    </source>
</evidence>
<dbReference type="Pfam" id="PF07690">
    <property type="entry name" value="MFS_1"/>
    <property type="match status" value="1"/>
</dbReference>
<protein>
    <submittedName>
        <fullName evidence="7">MFS transporter</fullName>
    </submittedName>
</protein>
<accession>A0A9D2FXH8</accession>
<evidence type="ECO:0000256" key="3">
    <source>
        <dbReference type="ARBA" id="ARBA00022989"/>
    </source>
</evidence>
<feature type="transmembrane region" description="Helical" evidence="5">
    <location>
        <begin position="278"/>
        <end position="297"/>
    </location>
</feature>
<comment type="subcellular location">
    <subcellularLocation>
        <location evidence="1">Membrane</location>
        <topology evidence="1">Multi-pass membrane protein</topology>
    </subcellularLocation>
</comment>
<dbReference type="EMBL" id="DXBE01000038">
    <property type="protein sequence ID" value="HIZ69194.1"/>
    <property type="molecule type" value="Genomic_DNA"/>
</dbReference>
<name>A0A9D2FXH8_9BACT</name>
<dbReference type="InterPro" id="IPR036259">
    <property type="entry name" value="MFS_trans_sf"/>
</dbReference>
<dbReference type="GO" id="GO:0015134">
    <property type="term" value="F:hexuronate transmembrane transporter activity"/>
    <property type="evidence" value="ECO:0007669"/>
    <property type="project" value="TreeGrafter"/>
</dbReference>
<keyword evidence="2 5" id="KW-0812">Transmembrane</keyword>
<dbReference type="InterPro" id="IPR020846">
    <property type="entry name" value="MFS_dom"/>
</dbReference>
<dbReference type="SUPFAM" id="SSF103473">
    <property type="entry name" value="MFS general substrate transporter"/>
    <property type="match status" value="1"/>
</dbReference>
<feature type="transmembrane region" description="Helical" evidence="5">
    <location>
        <begin position="130"/>
        <end position="153"/>
    </location>
</feature>
<feature type="domain" description="Major facilitator superfamily (MFS) profile" evidence="6">
    <location>
        <begin position="16"/>
        <end position="484"/>
    </location>
</feature>
<comment type="caution">
    <text evidence="7">The sequence shown here is derived from an EMBL/GenBank/DDBJ whole genome shotgun (WGS) entry which is preliminary data.</text>
</comment>
<feature type="transmembrane region" description="Helical" evidence="5">
    <location>
        <begin position="377"/>
        <end position="398"/>
    </location>
</feature>
<dbReference type="AlphaFoldDB" id="A0A9D2FXH8"/>
<feature type="transmembrane region" description="Helical" evidence="5">
    <location>
        <begin position="211"/>
        <end position="230"/>
    </location>
</feature>
<feature type="transmembrane region" description="Helical" evidence="5">
    <location>
        <begin position="456"/>
        <end position="476"/>
    </location>
</feature>
<reference evidence="7" key="2">
    <citation type="submission" date="2021-04" db="EMBL/GenBank/DDBJ databases">
        <authorList>
            <person name="Gilroy R."/>
        </authorList>
    </citation>
    <scope>NUCLEOTIDE SEQUENCE</scope>
    <source>
        <strain evidence="7">ChiHecec3B27-8219</strain>
    </source>
</reference>
<reference evidence="7" key="1">
    <citation type="journal article" date="2021" name="PeerJ">
        <title>Extensive microbial diversity within the chicken gut microbiome revealed by metagenomics and culture.</title>
        <authorList>
            <person name="Gilroy R."/>
            <person name="Ravi A."/>
            <person name="Getino M."/>
            <person name="Pursley I."/>
            <person name="Horton D.L."/>
            <person name="Alikhan N.F."/>
            <person name="Baker D."/>
            <person name="Gharbi K."/>
            <person name="Hall N."/>
            <person name="Watson M."/>
            <person name="Adriaenssens E.M."/>
            <person name="Foster-Nyarko E."/>
            <person name="Jarju S."/>
            <person name="Secka A."/>
            <person name="Antonio M."/>
            <person name="Oren A."/>
            <person name="Chaudhuri R.R."/>
            <person name="La Ragione R."/>
            <person name="Hildebrand F."/>
            <person name="Pallen M.J."/>
        </authorList>
    </citation>
    <scope>NUCLEOTIDE SEQUENCE</scope>
    <source>
        <strain evidence="7">ChiHecec3B27-8219</strain>
    </source>
</reference>
<evidence type="ECO:0000259" key="6">
    <source>
        <dbReference type="PROSITE" id="PS50850"/>
    </source>
</evidence>
<feature type="transmembrane region" description="Helical" evidence="5">
    <location>
        <begin position="53"/>
        <end position="72"/>
    </location>
</feature>
<organism evidence="7 8">
    <name type="scientific">Candidatus Prevotella avicola</name>
    <dbReference type="NCBI Taxonomy" id="2838738"/>
    <lineage>
        <taxon>Bacteria</taxon>
        <taxon>Pseudomonadati</taxon>
        <taxon>Bacteroidota</taxon>
        <taxon>Bacteroidia</taxon>
        <taxon>Bacteroidales</taxon>
        <taxon>Prevotellaceae</taxon>
        <taxon>Prevotella</taxon>
    </lineage>
</organism>
<feature type="transmembrane region" description="Helical" evidence="5">
    <location>
        <begin position="183"/>
        <end position="205"/>
    </location>
</feature>
<evidence type="ECO:0000256" key="1">
    <source>
        <dbReference type="ARBA" id="ARBA00004141"/>
    </source>
</evidence>
<dbReference type="Gene3D" id="1.20.1250.20">
    <property type="entry name" value="MFS general substrate transporter like domains"/>
    <property type="match status" value="1"/>
</dbReference>
<feature type="transmembrane region" description="Helical" evidence="5">
    <location>
        <begin position="410"/>
        <end position="428"/>
    </location>
</feature>
<feature type="transmembrane region" description="Helical" evidence="5">
    <location>
        <begin position="84"/>
        <end position="110"/>
    </location>
</feature>
<proteinExistence type="predicted"/>
<dbReference type="GO" id="GO:0016020">
    <property type="term" value="C:membrane"/>
    <property type="evidence" value="ECO:0007669"/>
    <property type="project" value="UniProtKB-SubCell"/>
</dbReference>
<dbReference type="PROSITE" id="PS50850">
    <property type="entry name" value="MFS"/>
    <property type="match status" value="1"/>
</dbReference>
<keyword evidence="4 5" id="KW-0472">Membrane</keyword>
<dbReference type="InterPro" id="IPR011701">
    <property type="entry name" value="MFS"/>
</dbReference>
<feature type="transmembrane region" description="Helical" evidence="5">
    <location>
        <begin position="12"/>
        <end position="29"/>
    </location>
</feature>
<feature type="transmembrane region" description="Helical" evidence="5">
    <location>
        <begin position="352"/>
        <end position="371"/>
    </location>
</feature>